<dbReference type="EMBL" id="BJWK01000003">
    <property type="protein sequence ID" value="GEM07576.1"/>
    <property type="molecule type" value="Genomic_DNA"/>
</dbReference>
<dbReference type="Proteomes" id="UP000321518">
    <property type="component" value="Unassembled WGS sequence"/>
</dbReference>
<feature type="region of interest" description="Disordered" evidence="1">
    <location>
        <begin position="480"/>
        <end position="499"/>
    </location>
</feature>
<protein>
    <submittedName>
        <fullName evidence="3">Uncharacterized protein</fullName>
    </submittedName>
</protein>
<accession>A0A511KCB4</accession>
<feature type="compositionally biased region" description="Basic and acidic residues" evidence="1">
    <location>
        <begin position="485"/>
        <end position="499"/>
    </location>
</feature>
<feature type="transmembrane region" description="Helical" evidence="2">
    <location>
        <begin position="166"/>
        <end position="187"/>
    </location>
</feature>
<keyword evidence="2" id="KW-0812">Transmembrane</keyword>
<evidence type="ECO:0000313" key="3">
    <source>
        <dbReference type="EMBL" id="GEM07576.1"/>
    </source>
</evidence>
<name>A0A511KCB4_RHOTO</name>
<evidence type="ECO:0000256" key="2">
    <source>
        <dbReference type="SAM" id="Phobius"/>
    </source>
</evidence>
<feature type="transmembrane region" description="Helical" evidence="2">
    <location>
        <begin position="129"/>
        <end position="154"/>
    </location>
</feature>
<feature type="transmembrane region" description="Helical" evidence="2">
    <location>
        <begin position="353"/>
        <end position="376"/>
    </location>
</feature>
<proteinExistence type="predicted"/>
<feature type="transmembrane region" description="Helical" evidence="2">
    <location>
        <begin position="318"/>
        <end position="341"/>
    </location>
</feature>
<gene>
    <name evidence="3" type="ORF">Rt10032_c03g1593</name>
</gene>
<dbReference type="AlphaFoldDB" id="A0A511KCB4"/>
<organism evidence="3 4">
    <name type="scientific">Rhodotorula toruloides</name>
    <name type="common">Yeast</name>
    <name type="synonym">Rhodosporidium toruloides</name>
    <dbReference type="NCBI Taxonomy" id="5286"/>
    <lineage>
        <taxon>Eukaryota</taxon>
        <taxon>Fungi</taxon>
        <taxon>Dikarya</taxon>
        <taxon>Basidiomycota</taxon>
        <taxon>Pucciniomycotina</taxon>
        <taxon>Microbotryomycetes</taxon>
        <taxon>Sporidiobolales</taxon>
        <taxon>Sporidiobolaceae</taxon>
        <taxon>Rhodotorula</taxon>
    </lineage>
</organism>
<comment type="caution">
    <text evidence="3">The sequence shown here is derived from an EMBL/GenBank/DDBJ whole genome shotgun (WGS) entry which is preliminary data.</text>
</comment>
<reference evidence="3 4" key="1">
    <citation type="submission" date="2019-07" db="EMBL/GenBank/DDBJ databases">
        <title>Rhodotorula toruloides NBRC10032 genome sequencing.</title>
        <authorList>
            <person name="Shida Y."/>
            <person name="Takaku H."/>
            <person name="Ogasawara W."/>
            <person name="Mori K."/>
        </authorList>
    </citation>
    <scope>NUCLEOTIDE SEQUENCE [LARGE SCALE GENOMIC DNA]</scope>
    <source>
        <strain evidence="3 4">NBRC10032</strain>
    </source>
</reference>
<feature type="transmembrane region" description="Helical" evidence="2">
    <location>
        <begin position="254"/>
        <end position="276"/>
    </location>
</feature>
<evidence type="ECO:0000313" key="4">
    <source>
        <dbReference type="Proteomes" id="UP000321518"/>
    </source>
</evidence>
<keyword evidence="2" id="KW-0472">Membrane</keyword>
<keyword evidence="2" id="KW-1133">Transmembrane helix</keyword>
<evidence type="ECO:0000256" key="1">
    <source>
        <dbReference type="SAM" id="MobiDB-lite"/>
    </source>
</evidence>
<dbReference type="OrthoDB" id="2527786at2759"/>
<sequence>MSLAPAAQAELLDQLSHLSEDQNPYLAIAAALRSKLFPTVPVSAIHQLYLIAAALGAQHHPSRVRVARATMGEGYLLDRPDAAAAAHDPASLEHQLVGDRLRHAHLFEVVIVHAVQFFRQEPNKAFGSLFLLVWTVAWLGGSAATWSLGVSYILHVQATTQRSVEHLAVISNVGAVIALIVYLSILLPFACLASRGYADAIDVFRAIKTQLVAKAATWNEGDAFSPFELAPMLPLLQEMGHDFEVFIKWYKPTFIVYGVSALQVTISLVSIAYIHLSSLRRMLQSTRQASPNLQVPNALSGMTRRIQHKRVEQTLRSLLLTILLFSFLGLLFFAVAIYGASSPESLVTPVRSQLIILLPLYAFAVFDLPCDVILVLRARDASAAEEATTEGSSAHKSNSAHGGIKKKIRFGTPAGGSGLKENEFSIQLASMPSIADAVTNSSGGGSWRDWLGRGSGDARGGVLWDGSVSVTVDVDVVVEGEAEYDEKPELERRPGDSAV</sequence>